<name>A0AAD8BNJ1_BIOPF</name>
<keyword evidence="4 8" id="KW-0689">Ribosomal protein</keyword>
<evidence type="ECO:0000256" key="1">
    <source>
        <dbReference type="ARBA" id="ARBA00004173"/>
    </source>
</evidence>
<dbReference type="PANTHER" id="PTHR12810:SF0">
    <property type="entry name" value="SMALL RIBOSOMAL SUBUNIT PROTEIN MS29"/>
    <property type="match status" value="1"/>
</dbReference>
<keyword evidence="6" id="KW-0687">Ribonucleoprotein</keyword>
<dbReference type="GO" id="GO:0006915">
    <property type="term" value="P:apoptotic process"/>
    <property type="evidence" value="ECO:0007669"/>
    <property type="project" value="InterPro"/>
</dbReference>
<evidence type="ECO:0000256" key="7">
    <source>
        <dbReference type="ARBA" id="ARBA00035140"/>
    </source>
</evidence>
<dbReference type="Proteomes" id="UP001233172">
    <property type="component" value="Unassembled WGS sequence"/>
</dbReference>
<comment type="similarity">
    <text evidence="2">Belongs to the mitochondrion-specific ribosomal protein mS29 family.</text>
</comment>
<evidence type="ECO:0000313" key="9">
    <source>
        <dbReference type="Proteomes" id="UP001233172"/>
    </source>
</evidence>
<dbReference type="PANTHER" id="PTHR12810">
    <property type="entry name" value="MITOCHONDRIAL 28S RIBOSOMAL PROTEIN S29"/>
    <property type="match status" value="1"/>
</dbReference>
<evidence type="ECO:0000256" key="5">
    <source>
        <dbReference type="ARBA" id="ARBA00023128"/>
    </source>
</evidence>
<dbReference type="PRINTS" id="PR01716">
    <property type="entry name" value="DEATHASSOCP3"/>
</dbReference>
<dbReference type="InterPro" id="IPR019368">
    <property type="entry name" value="Ribosomal_mS29"/>
</dbReference>
<organism evidence="8 9">
    <name type="scientific">Biomphalaria pfeifferi</name>
    <name type="common">Bloodfluke planorb</name>
    <name type="synonym">Freshwater snail</name>
    <dbReference type="NCBI Taxonomy" id="112525"/>
    <lineage>
        <taxon>Eukaryota</taxon>
        <taxon>Metazoa</taxon>
        <taxon>Spiralia</taxon>
        <taxon>Lophotrochozoa</taxon>
        <taxon>Mollusca</taxon>
        <taxon>Gastropoda</taxon>
        <taxon>Heterobranchia</taxon>
        <taxon>Euthyneura</taxon>
        <taxon>Panpulmonata</taxon>
        <taxon>Hygrophila</taxon>
        <taxon>Lymnaeoidea</taxon>
        <taxon>Planorbidae</taxon>
        <taxon>Biomphalaria</taxon>
    </lineage>
</organism>
<accession>A0AAD8BNJ1</accession>
<sequence>MEPVVLRNIVSRTLLSFKFKKSLLQGFSKCKARCLSTASQPQPEKINNVCRTHENDPRNHTLDHVGLYYTIPVEEINGVLKNCVHPWHLRLMNTFNEYGMMVRKPAIELNGYIQNVNLNHPIPRFVLYGRTGSGKASILLHTMQRFHRDGWLILSVPWAGCWVRGWYKEVSESTYKAGRYDLPTDGAEWLAHFKHQNEGKLANLKTTSKYIWTKRENAAVGTPIEEIINFGQTRIKFSSDCVGVILKEIRNQAQTLGLKVLVVVNAVNAFYTHWNQLNALKNSGKKKLHPSEISLIHNFKKMLTPTWTNGVAVCTVEEACNNLNERENYTPLYLLKQEGFEALDPFVPILVPEYTEKEALSTINYYIEHNWIQNAHGRTEEGKKEIIFVSNNNPFKLYQVCTSL</sequence>
<evidence type="ECO:0000256" key="2">
    <source>
        <dbReference type="ARBA" id="ARBA00009863"/>
    </source>
</evidence>
<evidence type="ECO:0000256" key="4">
    <source>
        <dbReference type="ARBA" id="ARBA00022980"/>
    </source>
</evidence>
<keyword evidence="3" id="KW-0809">Transit peptide</keyword>
<reference evidence="8" key="1">
    <citation type="journal article" date="2023" name="PLoS Negl. Trop. Dis.">
        <title>A genome sequence for Biomphalaria pfeifferi, the major vector snail for the human-infecting parasite Schistosoma mansoni.</title>
        <authorList>
            <person name="Bu L."/>
            <person name="Lu L."/>
            <person name="Laidemitt M.R."/>
            <person name="Zhang S.M."/>
            <person name="Mutuku M."/>
            <person name="Mkoji G."/>
            <person name="Steinauer M."/>
            <person name="Loker E.S."/>
        </authorList>
    </citation>
    <scope>NUCLEOTIDE SEQUENCE</scope>
    <source>
        <strain evidence="8">KasaAsao</strain>
    </source>
</reference>
<evidence type="ECO:0000313" key="8">
    <source>
        <dbReference type="EMBL" id="KAK0057338.1"/>
    </source>
</evidence>
<dbReference type="EMBL" id="JASAOG010000055">
    <property type="protein sequence ID" value="KAK0057338.1"/>
    <property type="molecule type" value="Genomic_DNA"/>
</dbReference>
<dbReference type="Pfam" id="PF10236">
    <property type="entry name" value="DAP3"/>
    <property type="match status" value="1"/>
</dbReference>
<keyword evidence="9" id="KW-1185">Reference proteome</keyword>
<comment type="caution">
    <text evidence="8">The sequence shown here is derived from an EMBL/GenBank/DDBJ whole genome shotgun (WGS) entry which is preliminary data.</text>
</comment>
<protein>
    <recommendedName>
        <fullName evidence="7">Small ribosomal subunit protein mS29</fullName>
    </recommendedName>
</protein>
<dbReference type="InterPro" id="IPR008092">
    <property type="entry name" value="Ribosomal_mS29_met"/>
</dbReference>
<dbReference type="GO" id="GO:0005763">
    <property type="term" value="C:mitochondrial small ribosomal subunit"/>
    <property type="evidence" value="ECO:0007669"/>
    <property type="project" value="TreeGrafter"/>
</dbReference>
<evidence type="ECO:0000256" key="6">
    <source>
        <dbReference type="ARBA" id="ARBA00023274"/>
    </source>
</evidence>
<evidence type="ECO:0000256" key="3">
    <source>
        <dbReference type="ARBA" id="ARBA00022946"/>
    </source>
</evidence>
<gene>
    <name evidence="8" type="ORF">Bpfe_013145</name>
</gene>
<reference evidence="8" key="2">
    <citation type="submission" date="2023-04" db="EMBL/GenBank/DDBJ databases">
        <authorList>
            <person name="Bu L."/>
            <person name="Lu L."/>
            <person name="Laidemitt M.R."/>
            <person name="Zhang S.M."/>
            <person name="Mutuku M."/>
            <person name="Mkoji G."/>
            <person name="Steinauer M."/>
            <person name="Loker E.S."/>
        </authorList>
    </citation>
    <scope>NUCLEOTIDE SEQUENCE</scope>
    <source>
        <strain evidence="8">KasaAsao</strain>
        <tissue evidence="8">Whole Snail</tissue>
    </source>
</reference>
<comment type="subcellular location">
    <subcellularLocation>
        <location evidence="1">Mitochondrion</location>
    </subcellularLocation>
</comment>
<dbReference type="GO" id="GO:0003735">
    <property type="term" value="F:structural constituent of ribosome"/>
    <property type="evidence" value="ECO:0007669"/>
    <property type="project" value="TreeGrafter"/>
</dbReference>
<dbReference type="AlphaFoldDB" id="A0AAD8BNJ1"/>
<proteinExistence type="inferred from homology"/>
<keyword evidence="5" id="KW-0496">Mitochondrion</keyword>